<dbReference type="STRING" id="1122214.Mame_01797"/>
<dbReference type="GO" id="GO:0043565">
    <property type="term" value="F:sequence-specific DNA binding"/>
    <property type="evidence" value="ECO:0007669"/>
    <property type="project" value="InterPro"/>
</dbReference>
<feature type="region of interest" description="Disordered" evidence="4">
    <location>
        <begin position="300"/>
        <end position="319"/>
    </location>
</feature>
<dbReference type="InterPro" id="IPR032783">
    <property type="entry name" value="AraC_lig"/>
</dbReference>
<dbReference type="KEGG" id="mmed:Mame_01797"/>
<name>A0A1U9Z0B5_9HYPH</name>
<dbReference type="EMBL" id="CP020330">
    <property type="protein sequence ID" value="AQZ51141.1"/>
    <property type="molecule type" value="Genomic_DNA"/>
</dbReference>
<organism evidence="6 7">
    <name type="scientific">Martelella mediterranea DSM 17316</name>
    <dbReference type="NCBI Taxonomy" id="1122214"/>
    <lineage>
        <taxon>Bacteria</taxon>
        <taxon>Pseudomonadati</taxon>
        <taxon>Pseudomonadota</taxon>
        <taxon>Alphaproteobacteria</taxon>
        <taxon>Hyphomicrobiales</taxon>
        <taxon>Aurantimonadaceae</taxon>
        <taxon>Martelella</taxon>
    </lineage>
</organism>
<dbReference type="RefSeq" id="WP_018067684.1">
    <property type="nucleotide sequence ID" value="NZ_AQWH01000050.1"/>
</dbReference>
<feature type="domain" description="HTH araC/xylS-type" evidence="5">
    <location>
        <begin position="203"/>
        <end position="301"/>
    </location>
</feature>
<keyword evidence="7" id="KW-1185">Reference proteome</keyword>
<evidence type="ECO:0000313" key="6">
    <source>
        <dbReference type="EMBL" id="AQZ51141.1"/>
    </source>
</evidence>
<dbReference type="PROSITE" id="PS01124">
    <property type="entry name" value="HTH_ARAC_FAMILY_2"/>
    <property type="match status" value="1"/>
</dbReference>
<dbReference type="Pfam" id="PF12852">
    <property type="entry name" value="Cupin_6"/>
    <property type="match status" value="1"/>
</dbReference>
<keyword evidence="3" id="KW-0804">Transcription</keyword>
<accession>A0A1U9Z0B5</accession>
<gene>
    <name evidence="6" type="primary">exsA_1</name>
    <name evidence="6" type="ORF">Mame_01797</name>
</gene>
<sequence length="334" mass="36135">MDPLSDLLSLLKPRSYITAGFDAGGEWALSLDDLAGRIKCYAVIRGSCWLKAEGTETAIRLAAGECFVLPSGRDVIIASGPDVAPRPASEVLDPDSSGNVISVNGGGACYLVGSRFEVSGRHAALLLRSLPPLIRIRATGGQARLRGLIEMMMEEMREARAGSSLMAQQLSHMMLVQALRLHVEEQGPDETGWLAALADPHVGPAIRAIHGEPARAWSLETLAREVGMSRTVFAQRFKRKVGATPIAYLTRWRMMLAGERLIETRDSIAEIATSLGYVSEYAFAAAFKREMGCPPRRYLRETGGLSPVKRQADGRASDRVSQFPVAADDGAFLP</sequence>
<proteinExistence type="predicted"/>
<keyword evidence="1" id="KW-0805">Transcription regulation</keyword>
<dbReference type="AlphaFoldDB" id="A0A1U9Z0B5"/>
<evidence type="ECO:0000256" key="3">
    <source>
        <dbReference type="ARBA" id="ARBA00023163"/>
    </source>
</evidence>
<dbReference type="Proteomes" id="UP000191135">
    <property type="component" value="Chromosome"/>
</dbReference>
<evidence type="ECO:0000259" key="5">
    <source>
        <dbReference type="PROSITE" id="PS01124"/>
    </source>
</evidence>
<dbReference type="InterPro" id="IPR009057">
    <property type="entry name" value="Homeodomain-like_sf"/>
</dbReference>
<dbReference type="PANTHER" id="PTHR46796:SF7">
    <property type="entry name" value="ARAC FAMILY TRANSCRIPTIONAL REGULATOR"/>
    <property type="match status" value="1"/>
</dbReference>
<evidence type="ECO:0000256" key="1">
    <source>
        <dbReference type="ARBA" id="ARBA00023015"/>
    </source>
</evidence>
<keyword evidence="2" id="KW-0238">DNA-binding</keyword>
<dbReference type="Gene3D" id="1.10.10.60">
    <property type="entry name" value="Homeodomain-like"/>
    <property type="match status" value="2"/>
</dbReference>
<dbReference type="InterPro" id="IPR050204">
    <property type="entry name" value="AraC_XylS_family_regulators"/>
</dbReference>
<dbReference type="SUPFAM" id="SSF46689">
    <property type="entry name" value="Homeodomain-like"/>
    <property type="match status" value="2"/>
</dbReference>
<reference evidence="6 7" key="1">
    <citation type="submission" date="2017-03" db="EMBL/GenBank/DDBJ databases">
        <title>Foreign affairs: Plasmid Transfer between Roseobacters and Rhizobia.</title>
        <authorList>
            <person name="Bartling P."/>
            <person name="Bunk B."/>
            <person name="Overmann J."/>
            <person name="Brinkmann H."/>
            <person name="Petersen J."/>
        </authorList>
    </citation>
    <scope>NUCLEOTIDE SEQUENCE [LARGE SCALE GENOMIC DNA]</scope>
    <source>
        <strain evidence="6 7">MACL11</strain>
    </source>
</reference>
<dbReference type="Pfam" id="PF12833">
    <property type="entry name" value="HTH_18"/>
    <property type="match status" value="1"/>
</dbReference>
<dbReference type="PANTHER" id="PTHR46796">
    <property type="entry name" value="HTH-TYPE TRANSCRIPTIONAL ACTIVATOR RHAS-RELATED"/>
    <property type="match status" value="1"/>
</dbReference>
<evidence type="ECO:0000256" key="2">
    <source>
        <dbReference type="ARBA" id="ARBA00023125"/>
    </source>
</evidence>
<evidence type="ECO:0000313" key="7">
    <source>
        <dbReference type="Proteomes" id="UP000191135"/>
    </source>
</evidence>
<dbReference type="GO" id="GO:0003700">
    <property type="term" value="F:DNA-binding transcription factor activity"/>
    <property type="evidence" value="ECO:0007669"/>
    <property type="project" value="InterPro"/>
</dbReference>
<dbReference type="InterPro" id="IPR018060">
    <property type="entry name" value="HTH_AraC"/>
</dbReference>
<protein>
    <submittedName>
        <fullName evidence="6">Exoenzyme S synthesis regulatory protein ExsA</fullName>
    </submittedName>
</protein>
<dbReference type="SMART" id="SM00342">
    <property type="entry name" value="HTH_ARAC"/>
    <property type="match status" value="1"/>
</dbReference>
<dbReference type="eggNOG" id="COG2207">
    <property type="taxonomic scope" value="Bacteria"/>
</dbReference>
<evidence type="ECO:0000256" key="4">
    <source>
        <dbReference type="SAM" id="MobiDB-lite"/>
    </source>
</evidence>
<dbReference type="OrthoDB" id="9783876at2"/>